<dbReference type="InterPro" id="IPR010768">
    <property type="entry name" value="GATase1-like"/>
</dbReference>
<reference evidence="3" key="1">
    <citation type="journal article" date="2019" name="Int. J. Syst. Evol. Microbiol.">
        <title>The Global Catalogue of Microorganisms (GCM) 10K type strain sequencing project: providing services to taxonomists for standard genome sequencing and annotation.</title>
        <authorList>
            <consortium name="The Broad Institute Genomics Platform"/>
            <consortium name="The Broad Institute Genome Sequencing Center for Infectious Disease"/>
            <person name="Wu L."/>
            <person name="Ma J."/>
        </authorList>
    </citation>
    <scope>NUCLEOTIDE SEQUENCE [LARGE SCALE GENOMIC DNA]</scope>
    <source>
        <strain evidence="3">CCUG 42001</strain>
    </source>
</reference>
<comment type="caution">
    <text evidence="2">The sequence shown here is derived from an EMBL/GenBank/DDBJ whole genome shotgun (WGS) entry which is preliminary data.</text>
</comment>
<proteinExistence type="predicted"/>
<dbReference type="EMBL" id="JBHSTQ010000003">
    <property type="protein sequence ID" value="MFC6385925.1"/>
    <property type="molecule type" value="Genomic_DNA"/>
</dbReference>
<protein>
    <submittedName>
        <fullName evidence="2">Glutamine amidotransferase</fullName>
    </submittedName>
</protein>
<dbReference type="InterPro" id="IPR029062">
    <property type="entry name" value="Class_I_gatase-like"/>
</dbReference>
<sequence>MATKVLFVGESWVIHMIHQKGFDCFTSTKYEEGATYLLDELRKVNFDIDYLPSHEVQVRFPQTIEELEKYDAIVLSDIGANTFLLQNHTFYDMKISSNGLELIKDFVGNGGGLLMIGGYLSFMGIEAKANYKNTPLADVLPVEMMDRDDRVEVPQGFIPVSVNDDPIIGDLGEWPKLLGYNRVVVKHDAKELLRVNSDPILATGYYKKGKTAVFLSDCAPHWGSMDFVNWKYYSLFWSRLLGSLSVNKAKMSL</sequence>
<gene>
    <name evidence="2" type="ORF">ACFP7A_04855</name>
</gene>
<dbReference type="PANTHER" id="PTHR37947">
    <property type="entry name" value="BLL2462 PROTEIN"/>
    <property type="match status" value="1"/>
</dbReference>
<keyword evidence="3" id="KW-1185">Reference proteome</keyword>
<evidence type="ECO:0000259" key="1">
    <source>
        <dbReference type="Pfam" id="PF07090"/>
    </source>
</evidence>
<dbReference type="Pfam" id="PF07090">
    <property type="entry name" value="GATase1_like"/>
    <property type="match status" value="1"/>
</dbReference>
<dbReference type="PIRSF" id="PIRSF034405">
    <property type="entry name" value="UCP034405"/>
    <property type="match status" value="1"/>
</dbReference>
<dbReference type="RefSeq" id="WP_253052385.1">
    <property type="nucleotide sequence ID" value="NZ_JAMXWN010000002.1"/>
</dbReference>
<evidence type="ECO:0000313" key="2">
    <source>
        <dbReference type="EMBL" id="MFC6385925.1"/>
    </source>
</evidence>
<dbReference type="SUPFAM" id="SSF52317">
    <property type="entry name" value="Class I glutamine amidotransferase-like"/>
    <property type="match status" value="1"/>
</dbReference>
<dbReference type="PANTHER" id="PTHR37947:SF1">
    <property type="entry name" value="BLL2462 PROTEIN"/>
    <property type="match status" value="1"/>
</dbReference>
<dbReference type="InterPro" id="IPR017027">
    <property type="entry name" value="STM3548-like"/>
</dbReference>
<dbReference type="Proteomes" id="UP001596267">
    <property type="component" value="Unassembled WGS sequence"/>
</dbReference>
<evidence type="ECO:0000313" key="3">
    <source>
        <dbReference type="Proteomes" id="UP001596267"/>
    </source>
</evidence>
<keyword evidence="2" id="KW-0315">Glutamine amidotransferase</keyword>
<name>A0ABW1WFR0_9BACL</name>
<feature type="domain" description="Putative glutamine amidotransferase" evidence="1">
    <location>
        <begin position="4"/>
        <end position="244"/>
    </location>
</feature>
<organism evidence="2 3">
    <name type="scientific">Sporolactobacillus kofuensis</name>
    <dbReference type="NCBI Taxonomy" id="269672"/>
    <lineage>
        <taxon>Bacteria</taxon>
        <taxon>Bacillati</taxon>
        <taxon>Bacillota</taxon>
        <taxon>Bacilli</taxon>
        <taxon>Bacillales</taxon>
        <taxon>Sporolactobacillaceae</taxon>
        <taxon>Sporolactobacillus</taxon>
    </lineage>
</organism>
<accession>A0ABW1WFR0</accession>
<dbReference type="CDD" id="cd03143">
    <property type="entry name" value="A4_beta-galactosidase_middle_domain"/>
    <property type="match status" value="1"/>
</dbReference>
<dbReference type="Gene3D" id="3.40.50.880">
    <property type="match status" value="1"/>
</dbReference>